<evidence type="ECO:0000256" key="6">
    <source>
        <dbReference type="ARBA" id="ARBA00023237"/>
    </source>
</evidence>
<dbReference type="InterPro" id="IPR039426">
    <property type="entry name" value="TonB-dep_rcpt-like"/>
</dbReference>
<accession>A0A4Q1SA60</accession>
<dbReference type="InterPro" id="IPR013784">
    <property type="entry name" value="Carb-bd-like_fold"/>
</dbReference>
<keyword evidence="2" id="KW-0813">Transport</keyword>
<evidence type="ECO:0000256" key="5">
    <source>
        <dbReference type="ARBA" id="ARBA00023136"/>
    </source>
</evidence>
<protein>
    <submittedName>
        <fullName evidence="10">TonB-dependent receptor</fullName>
    </submittedName>
</protein>
<dbReference type="GO" id="GO:0015344">
    <property type="term" value="F:siderophore uptake transmembrane transporter activity"/>
    <property type="evidence" value="ECO:0007669"/>
    <property type="project" value="TreeGrafter"/>
</dbReference>
<dbReference type="SUPFAM" id="SSF49452">
    <property type="entry name" value="Starch-binding domain-like"/>
    <property type="match status" value="1"/>
</dbReference>
<keyword evidence="11" id="KW-1185">Reference proteome</keyword>
<dbReference type="Gene3D" id="2.40.170.20">
    <property type="entry name" value="TonB-dependent receptor, beta-barrel domain"/>
    <property type="match status" value="1"/>
</dbReference>
<comment type="subcellular location">
    <subcellularLocation>
        <location evidence="1">Cell outer membrane</location>
        <topology evidence="1">Multi-pass membrane protein</topology>
    </subcellularLocation>
</comment>
<keyword evidence="6" id="KW-0998">Cell outer membrane</keyword>
<name>A0A4Q1SA60_9BACT</name>
<keyword evidence="5" id="KW-0472">Membrane</keyword>
<reference evidence="10 11" key="1">
    <citation type="journal article" date="2016" name="Int. J. Syst. Evol. Microbiol.">
        <title>Acidipila dinghuensis sp. nov., an acidobacterium isolated from forest soil.</title>
        <authorList>
            <person name="Jiang Y.W."/>
            <person name="Wang J."/>
            <person name="Chen M.H."/>
            <person name="Lv Y.Y."/>
            <person name="Qiu L.H."/>
        </authorList>
    </citation>
    <scope>NUCLEOTIDE SEQUENCE [LARGE SCALE GENOMIC DNA]</scope>
    <source>
        <strain evidence="10 11">DHOF10</strain>
    </source>
</reference>
<dbReference type="Pfam" id="PF25183">
    <property type="entry name" value="OMP_b-brl_4"/>
    <property type="match status" value="1"/>
</dbReference>
<dbReference type="GO" id="GO:0009279">
    <property type="term" value="C:cell outer membrane"/>
    <property type="evidence" value="ECO:0007669"/>
    <property type="project" value="UniProtKB-SubCell"/>
</dbReference>
<evidence type="ECO:0000256" key="1">
    <source>
        <dbReference type="ARBA" id="ARBA00004571"/>
    </source>
</evidence>
<keyword evidence="3" id="KW-1134">Transmembrane beta strand</keyword>
<dbReference type="PANTHER" id="PTHR30069:SF46">
    <property type="entry name" value="OAR PROTEIN"/>
    <property type="match status" value="1"/>
</dbReference>
<dbReference type="Pfam" id="PF13620">
    <property type="entry name" value="CarboxypepD_reg"/>
    <property type="match status" value="1"/>
</dbReference>
<evidence type="ECO:0000256" key="2">
    <source>
        <dbReference type="ARBA" id="ARBA00022448"/>
    </source>
</evidence>
<keyword evidence="8" id="KW-0732">Signal</keyword>
<feature type="region of interest" description="Disordered" evidence="7">
    <location>
        <begin position="446"/>
        <end position="466"/>
    </location>
</feature>
<dbReference type="InterPro" id="IPR036942">
    <property type="entry name" value="Beta-barrel_TonB_sf"/>
</dbReference>
<evidence type="ECO:0000256" key="3">
    <source>
        <dbReference type="ARBA" id="ARBA00022452"/>
    </source>
</evidence>
<sequence length="1304" mass="141120">MQHLFLRRKLRMKLFTQRFCSLLVLLVAACALASTAWAQSTQGDLSGLIKDSSGAVIPGAKVVATGADTGVSSSTVSTSAGTYHIPALPIGRYNVTVSSPGFATAKDEGVVITINASATLNVTLNPGGANETVTVDASAPTIETETSDISGTISQQQITDLPLAVAAGVGGLRSPEAFAFLVPGVTGVGTGTDGNTANGVWYMRVAGGQAYGAETLLDGASIERSENGSSFDETSPSIEALQEFKVTTSIPKAEFGRSTIGIESFATKSGSNSLHGTAFTIIKNGALDANNWFNNGYKQTLCGGVDAGCAYDRPADSKFDFGGTIGGPVRILNPFHPKRDLYNGKDKTFFFFAWEQYRLKQGGVAVSTVPTQAERTGDFSALLGAETSGVNPCNGDTVIQNQIFDPATATTGTYGVPSATPCRQAFAGNIIPSSRFSSVAQKMMSTLPEPNRPYESTTPQGGTGNYAANYTNPIQNTTYSIRIDEAVNEKNKVFGSYSSRDNWRINGAPNMPLPYQNSGYLQDFETHYIRLGWDHAFTPSLLNSLAIGYNRTNSINYAPQLGAGNTLTDDGAPNFYSTAFPFVYFDGWDGYSTWGITNNGDNIDNGLRFNDSVSWQKGRHSFKFGFDYRHQQYSTILKSIPQLNFMRYETTYTQTASTSPSEVSGNSFASFLLGDVDWSYQTVYNHASRWNSHYLAGFVQDDFKVSSNLTLNLGLRYDIDTPRKEADNYTSNFNFTAPDSEAGGLPGALEFGRNCNCNTAWADTWYKDIAPRVGFAYVLPNTDGKTVIRGGGGIIYAPLLYGDFGSAMAEGYTVTRYATSIATAGNPATAANYTPAFQLDSGYSGYAAANFTPNTSPTQLDGGPNDPLAVAGEVIKPQFGRPGMTSTWSLQLQQELATDLIFTLGYMGQTGQNLRSGYLSNANNISPKYFALGDHLNNQSNQITTSGGSTTVNGTTYNSPYSTFLGYLGQALRPYPQYDYIADDCCLENLGHSSYQAMVASLNRRFRNGINLQLSYTWSKNENNADSAIAWDYDGYRSQSQNSGDLKLEKAVSLQNTPQQLSISYLYQLPFGKGRQFLNHNKLLDYVIGGWEVGGIQRYQTGQPIDFGCATGVPYYQNCFRFTRGPAAASNDFASAAYKKNKNKPSYFNGQSWFKPAYRPAQQNSATDPGVSMSDAAFVDMNREGYSANNCKGCDNQWLRKVSADCATGCSYDPFVFGSGIPRVTEAITGPMFKSEDFSLLKNFNITEKVIFVFKAEAIDAFNRHRMALPDTEPGDSTGSTGFGIPTAVDYGPRNLQVTGRINF</sequence>
<gene>
    <name evidence="10" type="ORF">ESZ00_17730</name>
</gene>
<feature type="chain" id="PRO_5020495665" evidence="8">
    <location>
        <begin position="39"/>
        <end position="1304"/>
    </location>
</feature>
<feature type="compositionally biased region" description="Polar residues" evidence="7">
    <location>
        <begin position="454"/>
        <end position="466"/>
    </location>
</feature>
<dbReference type="EMBL" id="SDMK01000004">
    <property type="protein sequence ID" value="RXS93877.1"/>
    <property type="molecule type" value="Genomic_DNA"/>
</dbReference>
<dbReference type="GO" id="GO:0030246">
    <property type="term" value="F:carbohydrate binding"/>
    <property type="evidence" value="ECO:0007669"/>
    <property type="project" value="InterPro"/>
</dbReference>
<feature type="domain" description="TonB-dependent transporter Oar-like beta-barrel" evidence="9">
    <location>
        <begin position="266"/>
        <end position="1297"/>
    </location>
</feature>
<evidence type="ECO:0000256" key="7">
    <source>
        <dbReference type="SAM" id="MobiDB-lite"/>
    </source>
</evidence>
<comment type="caution">
    <text evidence="10">The sequence shown here is derived from an EMBL/GenBank/DDBJ whole genome shotgun (WGS) entry which is preliminary data.</text>
</comment>
<dbReference type="Gene3D" id="2.60.40.1120">
    <property type="entry name" value="Carboxypeptidase-like, regulatory domain"/>
    <property type="match status" value="1"/>
</dbReference>
<feature type="signal peptide" evidence="8">
    <location>
        <begin position="1"/>
        <end position="38"/>
    </location>
</feature>
<dbReference type="GO" id="GO:0044718">
    <property type="term" value="P:siderophore transmembrane transport"/>
    <property type="evidence" value="ECO:0007669"/>
    <property type="project" value="TreeGrafter"/>
</dbReference>
<organism evidence="10 11">
    <name type="scientific">Silvibacterium dinghuense</name>
    <dbReference type="NCBI Taxonomy" id="1560006"/>
    <lineage>
        <taxon>Bacteria</taxon>
        <taxon>Pseudomonadati</taxon>
        <taxon>Acidobacteriota</taxon>
        <taxon>Terriglobia</taxon>
        <taxon>Terriglobales</taxon>
        <taxon>Acidobacteriaceae</taxon>
        <taxon>Silvibacterium</taxon>
    </lineage>
</organism>
<evidence type="ECO:0000256" key="8">
    <source>
        <dbReference type="SAM" id="SignalP"/>
    </source>
</evidence>
<keyword evidence="4" id="KW-0812">Transmembrane</keyword>
<dbReference type="SUPFAM" id="SSF56935">
    <property type="entry name" value="Porins"/>
    <property type="match status" value="1"/>
</dbReference>
<dbReference type="PROSITE" id="PS51257">
    <property type="entry name" value="PROKAR_LIPOPROTEIN"/>
    <property type="match status" value="1"/>
</dbReference>
<dbReference type="PANTHER" id="PTHR30069">
    <property type="entry name" value="TONB-DEPENDENT OUTER MEMBRANE RECEPTOR"/>
    <property type="match status" value="1"/>
</dbReference>
<evidence type="ECO:0000256" key="4">
    <source>
        <dbReference type="ARBA" id="ARBA00022692"/>
    </source>
</evidence>
<keyword evidence="10" id="KW-0675">Receptor</keyword>
<evidence type="ECO:0000313" key="10">
    <source>
        <dbReference type="EMBL" id="RXS93877.1"/>
    </source>
</evidence>
<evidence type="ECO:0000259" key="9">
    <source>
        <dbReference type="Pfam" id="PF25183"/>
    </source>
</evidence>
<evidence type="ECO:0000313" key="11">
    <source>
        <dbReference type="Proteomes" id="UP000290253"/>
    </source>
</evidence>
<dbReference type="Proteomes" id="UP000290253">
    <property type="component" value="Unassembled WGS sequence"/>
</dbReference>
<dbReference type="InterPro" id="IPR057601">
    <property type="entry name" value="Oar-like_b-barrel"/>
</dbReference>
<dbReference type="OrthoDB" id="97893at2"/>
<proteinExistence type="predicted"/>